<dbReference type="InterPro" id="IPR053192">
    <property type="entry name" value="Vacuole_Formation_Reg"/>
</dbReference>
<dbReference type="OrthoDB" id="1102677at2759"/>
<gene>
    <name evidence="3" type="ORF">ANE_LOCUS23496</name>
</gene>
<sequence length="586" mass="65951">MDSDSGPKLRSLIPQLMSLKDTTNSEFISLLIQIISLVSSSIDLDSQPESKLMSLVSQAISIFNSMDLDSQPKPLSDLISFFSQEVSIANTLDLDSEPKLISLISQLASLEDTMKWDLDSDSDSEAPKPVPALITQIISLVSSMDLDSQPKPESKLMSLVSQAIYVFNSLDLDSQSKQLSKLISFFSRKFSRVNSIYSDSEPEPDSESMSLVDDIGSLEPRPELISLIDQILSFKVDSVSKPDDELEFDDWLYLYGLRFGNKRESLGNSVDSELESKLISLITKLMSIDINGISEEWKVLLLTTHIISVVSSMELDPQPKSESELMLLVSQAISVFNSLDLDSQPKPLSELMSLVTQTVYFFNSIDLDSQPKQLSEFISLITQNMSLASPNWYLQLRFIVNDILILEPEPELISLIHHIFSLVISMNSKWEKLVSLSPQAQVRFEEGEENFLTEISLKSNNKWECLYGKWEKFSSTGKGATHFFCKGCNGQNHEDYEKAPLQIKHPLHPRHSLQLVLLDINSNDTKRCYSCDHSIRGAFYYCLACNFAIDYTCVLKPRVLSIDNPKWHEHTLAFQLGLLSHATCAP</sequence>
<dbReference type="InterPro" id="IPR046349">
    <property type="entry name" value="C1-like_sf"/>
</dbReference>
<protein>
    <recommendedName>
        <fullName evidence="2">DC1 domain-containing protein</fullName>
    </recommendedName>
</protein>
<dbReference type="Pfam" id="PF03107">
    <property type="entry name" value="C1_2"/>
    <property type="match status" value="1"/>
</dbReference>
<organism evidence="3 4">
    <name type="scientific">Arabis nemorensis</name>
    <dbReference type="NCBI Taxonomy" id="586526"/>
    <lineage>
        <taxon>Eukaryota</taxon>
        <taxon>Viridiplantae</taxon>
        <taxon>Streptophyta</taxon>
        <taxon>Embryophyta</taxon>
        <taxon>Tracheophyta</taxon>
        <taxon>Spermatophyta</taxon>
        <taxon>Magnoliopsida</taxon>
        <taxon>eudicotyledons</taxon>
        <taxon>Gunneridae</taxon>
        <taxon>Pentapetalae</taxon>
        <taxon>rosids</taxon>
        <taxon>malvids</taxon>
        <taxon>Brassicales</taxon>
        <taxon>Brassicaceae</taxon>
        <taxon>Arabideae</taxon>
        <taxon>Arabis</taxon>
    </lineage>
</organism>
<evidence type="ECO:0000313" key="4">
    <source>
        <dbReference type="Proteomes" id="UP000489600"/>
    </source>
</evidence>
<evidence type="ECO:0000313" key="3">
    <source>
        <dbReference type="EMBL" id="VVB13052.1"/>
    </source>
</evidence>
<dbReference type="InterPro" id="IPR004146">
    <property type="entry name" value="DC1"/>
</dbReference>
<reference evidence="3" key="1">
    <citation type="submission" date="2019-07" db="EMBL/GenBank/DDBJ databases">
        <authorList>
            <person name="Dittberner H."/>
        </authorList>
    </citation>
    <scope>NUCLEOTIDE SEQUENCE [LARGE SCALE GENOMIC DNA]</scope>
</reference>
<dbReference type="EMBL" id="CABITT030000008">
    <property type="protein sequence ID" value="VVB13052.1"/>
    <property type="molecule type" value="Genomic_DNA"/>
</dbReference>
<dbReference type="PANTHER" id="PTHR32410">
    <property type="entry name" value="CYSTEINE/HISTIDINE-RICH C1 DOMAIN FAMILY PROTEIN"/>
    <property type="match status" value="1"/>
</dbReference>
<comment type="caution">
    <text evidence="3">The sequence shown here is derived from an EMBL/GenBank/DDBJ whole genome shotgun (WGS) entry which is preliminary data.</text>
</comment>
<keyword evidence="4" id="KW-1185">Reference proteome</keyword>
<dbReference type="Proteomes" id="UP000489600">
    <property type="component" value="Unassembled WGS sequence"/>
</dbReference>
<proteinExistence type="predicted"/>
<evidence type="ECO:0000259" key="2">
    <source>
        <dbReference type="Pfam" id="PF03107"/>
    </source>
</evidence>
<name>A0A565CHL5_9BRAS</name>
<feature type="domain" description="DC1" evidence="2">
    <location>
        <begin position="506"/>
        <end position="554"/>
    </location>
</feature>
<accession>A0A565CHL5</accession>
<evidence type="ECO:0000256" key="1">
    <source>
        <dbReference type="ARBA" id="ARBA00022737"/>
    </source>
</evidence>
<dbReference type="SUPFAM" id="SSF57889">
    <property type="entry name" value="Cysteine-rich domain"/>
    <property type="match status" value="1"/>
</dbReference>
<keyword evidence="1" id="KW-0677">Repeat</keyword>
<dbReference type="AlphaFoldDB" id="A0A565CHL5"/>
<dbReference type="PANTHER" id="PTHR32410:SF153">
    <property type="entry name" value="CHP-RICH ZINC FINGER PROTEIN-LIKE-RELATED"/>
    <property type="match status" value="1"/>
</dbReference>